<proteinExistence type="predicted"/>
<dbReference type="Proteomes" id="UP000775547">
    <property type="component" value="Unassembled WGS sequence"/>
</dbReference>
<name>A0A9P7GA62_9AGAR</name>
<accession>A0A9P7GA62</accession>
<reference evidence="1" key="2">
    <citation type="submission" date="2021-10" db="EMBL/GenBank/DDBJ databases">
        <title>Phylogenomics reveals ancestral predisposition of the termite-cultivated fungus Termitomyces towards a domesticated lifestyle.</title>
        <authorList>
            <person name="Auxier B."/>
            <person name="Grum-Grzhimaylo A."/>
            <person name="Cardenas M.E."/>
            <person name="Lodge J.D."/>
            <person name="Laessoe T."/>
            <person name="Pedersen O."/>
            <person name="Smith M.E."/>
            <person name="Kuyper T.W."/>
            <person name="Franco-Molano E.A."/>
            <person name="Baroni T.J."/>
            <person name="Aanen D.K."/>
        </authorList>
    </citation>
    <scope>NUCLEOTIDE SEQUENCE</scope>
    <source>
        <strain evidence="1">AP01</strain>
        <tissue evidence="1">Mycelium</tissue>
    </source>
</reference>
<dbReference type="AlphaFoldDB" id="A0A9P7GA62"/>
<dbReference type="OrthoDB" id="2679643at2759"/>
<sequence length="100" mass="11123">MLTFLLTTTSLAVSRVMLSIQSLAYKLGSDSAWLLNNVELSRVGWRRGAHEGEIIVDRFMAAYDENTEGSDAETDAFSISKGSLISLRETRVGVHDDRSW</sequence>
<dbReference type="EMBL" id="JABCKV010000122">
    <property type="protein sequence ID" value="KAG5643302.1"/>
    <property type="molecule type" value="Genomic_DNA"/>
</dbReference>
<comment type="caution">
    <text evidence="1">The sequence shown here is derived from an EMBL/GenBank/DDBJ whole genome shotgun (WGS) entry which is preliminary data.</text>
</comment>
<protein>
    <submittedName>
        <fullName evidence="1">Uncharacterized protein</fullName>
    </submittedName>
</protein>
<evidence type="ECO:0000313" key="2">
    <source>
        <dbReference type="Proteomes" id="UP000775547"/>
    </source>
</evidence>
<gene>
    <name evidence="1" type="ORF">DXG03_001229</name>
</gene>
<organism evidence="1 2">
    <name type="scientific">Asterophora parasitica</name>
    <dbReference type="NCBI Taxonomy" id="117018"/>
    <lineage>
        <taxon>Eukaryota</taxon>
        <taxon>Fungi</taxon>
        <taxon>Dikarya</taxon>
        <taxon>Basidiomycota</taxon>
        <taxon>Agaricomycotina</taxon>
        <taxon>Agaricomycetes</taxon>
        <taxon>Agaricomycetidae</taxon>
        <taxon>Agaricales</taxon>
        <taxon>Tricholomatineae</taxon>
        <taxon>Lyophyllaceae</taxon>
        <taxon>Asterophora</taxon>
    </lineage>
</organism>
<evidence type="ECO:0000313" key="1">
    <source>
        <dbReference type="EMBL" id="KAG5643302.1"/>
    </source>
</evidence>
<reference evidence="1" key="1">
    <citation type="submission" date="2020-07" db="EMBL/GenBank/DDBJ databases">
        <authorList>
            <person name="Nieuwenhuis M."/>
            <person name="Van De Peppel L.J.J."/>
        </authorList>
    </citation>
    <scope>NUCLEOTIDE SEQUENCE</scope>
    <source>
        <strain evidence="1">AP01</strain>
        <tissue evidence="1">Mycelium</tissue>
    </source>
</reference>
<keyword evidence="2" id="KW-1185">Reference proteome</keyword>